<evidence type="ECO:0000256" key="14">
    <source>
        <dbReference type="ARBA" id="ARBA00023134"/>
    </source>
</evidence>
<dbReference type="SMART" id="SM00176">
    <property type="entry name" value="RAN"/>
    <property type="match status" value="1"/>
</dbReference>
<keyword evidence="12" id="KW-0378">Hydrolase</keyword>
<sequence length="871" mass="96828">MSQVAVDVPKGGFSFDLCRRNDMLAKKGVQQPSYRKTGTTIVGLIFKDGVILGADTRATEGPIVCDKNCEKIHYMAPNIYCCGAGTAADTEAVTDMVSSQLQLHRYHTGRESRVVTALTLLKKHLFNYQGHVSAALVLGGVDVTGPHLHTIYPHGSTDTLPFATMGSGSLAAMAMFESKYKEGMTRDEGIKLVTEAICSGIFNDLGSGSNVDVCVITKGHKEYLRNHLVPTPRTYVSAEGYKFTKKTGSLHKDHSVDREGGSVRRRRCNGRMKPPLHKEHVNVHVIQFPGYPNFHCLPRSVAAPRESVSSFGVLTGSGVPNTTTFSLVAAIVGSVAQNKDQKVQICTLRRVAEHSFQAACEISEPWYDLIEDPNFATQHLHHSKSVNQHCLLQKEGIRNSHVSINGHLSVFYEILGPCNGIYCFIRPDDEFDLDLIALANVSLREFKVVSDFCISHPHAQRQRVNQWGFGFGRKTNDNKLVLILSYADGETGIEFNHNRKEVVYSLRSNSWRELDRTFPIPTEFPSKVTGLWLFVQRVTSLTRLVKYGFYKTTGQVKALQGHCICLGFWRNGELLFGYGQKQAISYNPNTPKITQQFRVYGPLRPFSESLVSIINARDDQNMLFDIVKESGRHQQYKDSEAISSTSRSSSSFSLRYDVALTMSYDYLFKYIIIGDTGVGKSCLLLQFTDKRFQPVHDLTIGVEFGARMVTIDGRPIKLQIWDTAGQESFRSITRSYYRGAAGALLVYDITRRETFNHLASWLEDARQHANPNMTIMLIGNKCDLSHRRAVSKEEGEQFAKENGLLFLEASARTAQNVEEAFIKTAAKILQNIQEGVFDVSNESSGIKVGYGRPQGPSGTGGTVAQRGGCCS</sequence>
<evidence type="ECO:0000256" key="1">
    <source>
        <dbReference type="ARBA" id="ARBA00001198"/>
    </source>
</evidence>
<organism evidence="22 23">
    <name type="scientific">Malus domestica</name>
    <name type="common">Apple</name>
    <name type="synonym">Pyrus malus</name>
    <dbReference type="NCBI Taxonomy" id="3750"/>
    <lineage>
        <taxon>Eukaryota</taxon>
        <taxon>Viridiplantae</taxon>
        <taxon>Streptophyta</taxon>
        <taxon>Embryophyta</taxon>
        <taxon>Tracheophyta</taxon>
        <taxon>Spermatophyta</taxon>
        <taxon>Magnoliopsida</taxon>
        <taxon>eudicotyledons</taxon>
        <taxon>Gunneridae</taxon>
        <taxon>Pentapetalae</taxon>
        <taxon>rosids</taxon>
        <taxon>fabids</taxon>
        <taxon>Rosales</taxon>
        <taxon>Rosaceae</taxon>
        <taxon>Amygdaloideae</taxon>
        <taxon>Maleae</taxon>
        <taxon>Malus</taxon>
    </lineage>
</organism>
<accession>A0A498HGV9</accession>
<dbReference type="NCBIfam" id="TIGR00231">
    <property type="entry name" value="small_GTP"/>
    <property type="match status" value="1"/>
</dbReference>
<dbReference type="InterPro" id="IPR050209">
    <property type="entry name" value="Rab_GTPases_membrane_traffic"/>
</dbReference>
<evidence type="ECO:0000256" key="5">
    <source>
        <dbReference type="ARBA" id="ARBA00006270"/>
    </source>
</evidence>
<dbReference type="STRING" id="3750.A0A498HGV9"/>
<dbReference type="Pfam" id="PF00071">
    <property type="entry name" value="Ras"/>
    <property type="match status" value="1"/>
</dbReference>
<keyword evidence="15" id="KW-0472">Membrane</keyword>
<keyword evidence="16" id="KW-0539">Nucleus</keyword>
<comment type="catalytic activity">
    <reaction evidence="1">
        <text>Cleavage of peptide bonds with very broad specificity.</text>
        <dbReference type="EC" id="3.4.25.1"/>
    </reaction>
</comment>
<dbReference type="SUPFAM" id="SSF52540">
    <property type="entry name" value="P-loop containing nucleoside triphosphate hydrolases"/>
    <property type="match status" value="1"/>
</dbReference>
<dbReference type="InterPro" id="IPR001353">
    <property type="entry name" value="Proteasome_sua/b"/>
</dbReference>
<dbReference type="CDD" id="cd01866">
    <property type="entry name" value="Rab2"/>
    <property type="match status" value="1"/>
</dbReference>
<evidence type="ECO:0000256" key="21">
    <source>
        <dbReference type="SAM" id="MobiDB-lite"/>
    </source>
</evidence>
<evidence type="ECO:0000313" key="22">
    <source>
        <dbReference type="EMBL" id="RXH69554.1"/>
    </source>
</evidence>
<evidence type="ECO:0000256" key="3">
    <source>
        <dbReference type="ARBA" id="ARBA00004123"/>
    </source>
</evidence>
<evidence type="ECO:0000256" key="6">
    <source>
        <dbReference type="ARBA" id="ARBA00011517"/>
    </source>
</evidence>
<dbReference type="GO" id="GO:0003924">
    <property type="term" value="F:GTPase activity"/>
    <property type="evidence" value="ECO:0007669"/>
    <property type="project" value="InterPro"/>
</dbReference>
<dbReference type="PROSITE" id="PS51421">
    <property type="entry name" value="RAS"/>
    <property type="match status" value="1"/>
</dbReference>
<keyword evidence="17" id="KW-0449">Lipoprotein</keyword>
<dbReference type="EMBL" id="RDQH01000343">
    <property type="protein sequence ID" value="RXH69554.1"/>
    <property type="molecule type" value="Genomic_DNA"/>
</dbReference>
<keyword evidence="11" id="KW-0547">Nucleotide-binding</keyword>
<dbReference type="InterPro" id="IPR001806">
    <property type="entry name" value="Small_GTPase"/>
</dbReference>
<evidence type="ECO:0000256" key="17">
    <source>
        <dbReference type="ARBA" id="ARBA00023288"/>
    </source>
</evidence>
<reference evidence="22 23" key="1">
    <citation type="submission" date="2018-10" db="EMBL/GenBank/DDBJ databases">
        <title>A high-quality apple genome assembly.</title>
        <authorList>
            <person name="Hu J."/>
        </authorList>
    </citation>
    <scope>NUCLEOTIDE SEQUENCE [LARGE SCALE GENOMIC DNA]</scope>
    <source>
        <strain evidence="23">cv. HFTH1</strain>
        <tissue evidence="22">Young leaf</tissue>
    </source>
</reference>
<keyword evidence="13" id="KW-0647">Proteasome</keyword>
<keyword evidence="8" id="KW-0963">Cytoplasm</keyword>
<dbReference type="FunFam" id="3.60.20.10:FF:000005">
    <property type="entry name" value="Proteasome subunit beta type-2"/>
    <property type="match status" value="1"/>
</dbReference>
<comment type="function">
    <text evidence="19">Intracellular vesicle trafficking and protein transport.</text>
</comment>
<dbReference type="Gene3D" id="3.40.50.300">
    <property type="entry name" value="P-loop containing nucleotide triphosphate hydrolases"/>
    <property type="match status" value="1"/>
</dbReference>
<dbReference type="SMART" id="SM00175">
    <property type="entry name" value="RAB"/>
    <property type="match status" value="1"/>
</dbReference>
<keyword evidence="23" id="KW-1185">Reference proteome</keyword>
<comment type="subcellular location">
    <subcellularLocation>
        <location evidence="4">Cell membrane</location>
        <topology evidence="4">Lipid-anchor</topology>
        <orientation evidence="4">Cytoplasmic side</orientation>
    </subcellularLocation>
    <subcellularLocation>
        <location evidence="3">Nucleus</location>
    </subcellularLocation>
</comment>
<keyword evidence="14" id="KW-0342">GTP-binding</keyword>
<comment type="caution">
    <text evidence="22">The sequence shown here is derived from an EMBL/GenBank/DDBJ whole genome shotgun (WGS) entry which is preliminary data.</text>
</comment>
<dbReference type="AlphaFoldDB" id="A0A498HGV9"/>
<dbReference type="GO" id="GO:0005886">
    <property type="term" value="C:plasma membrane"/>
    <property type="evidence" value="ECO:0007669"/>
    <property type="project" value="UniProtKB-SubCell"/>
</dbReference>
<dbReference type="InterPro" id="IPR027417">
    <property type="entry name" value="P-loop_NTPase"/>
</dbReference>
<evidence type="ECO:0000256" key="16">
    <source>
        <dbReference type="ARBA" id="ARBA00023242"/>
    </source>
</evidence>
<evidence type="ECO:0000256" key="19">
    <source>
        <dbReference type="ARBA" id="ARBA00060176"/>
    </source>
</evidence>
<dbReference type="CDD" id="cd03763">
    <property type="entry name" value="proteasome_beta_type_7"/>
    <property type="match status" value="1"/>
</dbReference>
<evidence type="ECO:0000256" key="13">
    <source>
        <dbReference type="ARBA" id="ARBA00022942"/>
    </source>
</evidence>
<dbReference type="InterPro" id="IPR005225">
    <property type="entry name" value="Small_GTP-bd"/>
</dbReference>
<evidence type="ECO:0000256" key="20">
    <source>
        <dbReference type="ARBA" id="ARBA00075921"/>
    </source>
</evidence>
<dbReference type="InterPro" id="IPR016050">
    <property type="entry name" value="Proteasome_bsu_CS"/>
</dbReference>
<feature type="region of interest" description="Disordered" evidence="21">
    <location>
        <begin position="851"/>
        <end position="871"/>
    </location>
</feature>
<keyword evidence="10" id="KW-0888">Threonine protease</keyword>
<keyword evidence="18" id="KW-0636">Prenylation</keyword>
<comment type="function">
    <text evidence="2">The proteasome is a multicatalytic proteinase complex which is characterized by its ability to cleave peptides with Arg, Phe, Tyr, Leu, and Glu adjacent to the leaving group at neutral or slightly basic pH. The proteasome has an ATP-dependent proteolytic activity.</text>
</comment>
<dbReference type="SMART" id="SM00174">
    <property type="entry name" value="RHO"/>
    <property type="match status" value="1"/>
</dbReference>
<dbReference type="PROSITE" id="PS51419">
    <property type="entry name" value="RAB"/>
    <property type="match status" value="1"/>
</dbReference>
<dbReference type="PROSITE" id="PS51476">
    <property type="entry name" value="PROTEASOME_BETA_2"/>
    <property type="match status" value="1"/>
</dbReference>
<dbReference type="GO" id="GO:0004298">
    <property type="term" value="F:threonine-type endopeptidase activity"/>
    <property type="evidence" value="ECO:0007669"/>
    <property type="project" value="UniProtKB-KW"/>
</dbReference>
<evidence type="ECO:0000256" key="11">
    <source>
        <dbReference type="ARBA" id="ARBA00022741"/>
    </source>
</evidence>
<proteinExistence type="inferred from homology"/>
<evidence type="ECO:0000256" key="9">
    <source>
        <dbReference type="ARBA" id="ARBA00022670"/>
    </source>
</evidence>
<dbReference type="SUPFAM" id="SSF56235">
    <property type="entry name" value="N-terminal nucleophile aminohydrolases (Ntn hydrolases)"/>
    <property type="match status" value="1"/>
</dbReference>
<dbReference type="GO" id="GO:0005525">
    <property type="term" value="F:GTP binding"/>
    <property type="evidence" value="ECO:0007669"/>
    <property type="project" value="UniProtKB-KW"/>
</dbReference>
<dbReference type="PANTHER" id="PTHR47979">
    <property type="entry name" value="DRAB11-RELATED"/>
    <property type="match status" value="1"/>
</dbReference>
<dbReference type="PROSITE" id="PS51420">
    <property type="entry name" value="RHO"/>
    <property type="match status" value="1"/>
</dbReference>
<dbReference type="GO" id="GO:0005634">
    <property type="term" value="C:nucleus"/>
    <property type="evidence" value="ECO:0007669"/>
    <property type="project" value="UniProtKB-SubCell"/>
</dbReference>
<dbReference type="SMART" id="SM00173">
    <property type="entry name" value="RAS"/>
    <property type="match status" value="1"/>
</dbReference>
<dbReference type="GO" id="GO:0005839">
    <property type="term" value="C:proteasome core complex"/>
    <property type="evidence" value="ECO:0007669"/>
    <property type="project" value="InterPro"/>
</dbReference>
<gene>
    <name evidence="22" type="ORF">DVH24_037338</name>
</gene>
<evidence type="ECO:0000256" key="2">
    <source>
        <dbReference type="ARBA" id="ARBA00002000"/>
    </source>
</evidence>
<comment type="similarity">
    <text evidence="5">Belongs to the small GTPase superfamily. Rab family.</text>
</comment>
<evidence type="ECO:0000256" key="18">
    <source>
        <dbReference type="ARBA" id="ARBA00023289"/>
    </source>
</evidence>
<protein>
    <recommendedName>
        <fullName evidence="7">proteasome endopeptidase complex</fullName>
        <ecNumber evidence="7">3.4.25.1</ecNumber>
    </recommendedName>
    <alternativeName>
        <fullName evidence="20">Proteasome subunit beta type-2</fullName>
    </alternativeName>
</protein>
<evidence type="ECO:0000256" key="7">
    <source>
        <dbReference type="ARBA" id="ARBA00012039"/>
    </source>
</evidence>
<evidence type="ECO:0000256" key="8">
    <source>
        <dbReference type="ARBA" id="ARBA00022490"/>
    </source>
</evidence>
<dbReference type="PROSITE" id="PS00854">
    <property type="entry name" value="PROTEASOME_BETA_1"/>
    <property type="match status" value="1"/>
</dbReference>
<dbReference type="FunFam" id="3.40.50.300:FF:000263">
    <property type="entry name" value="Ras-related protein RABB1c"/>
    <property type="match status" value="1"/>
</dbReference>
<evidence type="ECO:0000256" key="15">
    <source>
        <dbReference type="ARBA" id="ARBA00023136"/>
    </source>
</evidence>
<dbReference type="InterPro" id="IPR023333">
    <property type="entry name" value="Proteasome_suB-type"/>
</dbReference>
<dbReference type="EC" id="3.4.25.1" evidence="7"/>
<evidence type="ECO:0000256" key="10">
    <source>
        <dbReference type="ARBA" id="ARBA00022698"/>
    </source>
</evidence>
<dbReference type="InterPro" id="IPR029055">
    <property type="entry name" value="Ntn_hydrolases_N"/>
</dbReference>
<evidence type="ECO:0000313" key="23">
    <source>
        <dbReference type="Proteomes" id="UP000290289"/>
    </source>
</evidence>
<dbReference type="Gene3D" id="3.60.20.10">
    <property type="entry name" value="Glutamine Phosphoribosylpyrophosphate, subunit 1, domain 1"/>
    <property type="match status" value="1"/>
</dbReference>
<dbReference type="Proteomes" id="UP000290289">
    <property type="component" value="Chromosome 17"/>
</dbReference>
<dbReference type="PRINTS" id="PR00449">
    <property type="entry name" value="RASTRNSFRMNG"/>
</dbReference>
<dbReference type="GO" id="GO:0051603">
    <property type="term" value="P:proteolysis involved in protein catabolic process"/>
    <property type="evidence" value="ECO:0007669"/>
    <property type="project" value="InterPro"/>
</dbReference>
<keyword evidence="9" id="KW-0645">Protease</keyword>
<dbReference type="Pfam" id="PF00227">
    <property type="entry name" value="Proteasome"/>
    <property type="match status" value="1"/>
</dbReference>
<name>A0A498HGV9_MALDO</name>
<evidence type="ECO:0000256" key="12">
    <source>
        <dbReference type="ARBA" id="ARBA00022801"/>
    </source>
</evidence>
<evidence type="ECO:0000256" key="4">
    <source>
        <dbReference type="ARBA" id="ARBA00004342"/>
    </source>
</evidence>
<comment type="subunit">
    <text evidence="6">Component of the 20S core complex of the 26S proteasome. The 26S proteasome is composed of a core protease (CP), known as the 20S proteasome, capped at one or both ends by the 19S regulatory particle (RP/PA700). The 20S proteasome core is composed of 28 subunits that are arranged in four stacked rings, resulting in a barrel-shaped structure. The two end rings are each formed by seven alpha subunits, and the two central rings are each formed by seven beta subunits. The catalytic chamber with the active sites is on the inside of the barrel.</text>
</comment>